<dbReference type="InterPro" id="IPR013563">
    <property type="entry name" value="Oligopep_ABC_C"/>
</dbReference>
<dbReference type="InterPro" id="IPR027417">
    <property type="entry name" value="P-loop_NTPase"/>
</dbReference>
<dbReference type="RefSeq" id="WP_068738626.1">
    <property type="nucleotide sequence ID" value="NZ_LVYV01000056.1"/>
</dbReference>
<dbReference type="GO" id="GO:0055085">
    <property type="term" value="P:transmembrane transport"/>
    <property type="evidence" value="ECO:0007669"/>
    <property type="project" value="UniProtKB-ARBA"/>
</dbReference>
<dbReference type="CDD" id="cd03257">
    <property type="entry name" value="ABC_NikE_OppD_transporters"/>
    <property type="match status" value="2"/>
</dbReference>
<dbReference type="PANTHER" id="PTHR43776:SF7">
    <property type="entry name" value="D,D-DIPEPTIDE TRANSPORT ATP-BINDING PROTEIN DDPF-RELATED"/>
    <property type="match status" value="1"/>
</dbReference>
<dbReference type="GO" id="GO:0015833">
    <property type="term" value="P:peptide transport"/>
    <property type="evidence" value="ECO:0007669"/>
    <property type="project" value="InterPro"/>
</dbReference>
<keyword evidence="5 8" id="KW-0067">ATP-binding</keyword>
<evidence type="ECO:0000259" key="7">
    <source>
        <dbReference type="PROSITE" id="PS50893"/>
    </source>
</evidence>
<keyword evidence="4" id="KW-0547">Nucleotide-binding</keyword>
<comment type="similarity">
    <text evidence="2">Belongs to the ABC transporter superfamily.</text>
</comment>
<evidence type="ECO:0000313" key="8">
    <source>
        <dbReference type="EMBL" id="KZD20332.1"/>
    </source>
</evidence>
<dbReference type="GO" id="GO:0016887">
    <property type="term" value="F:ATP hydrolysis activity"/>
    <property type="evidence" value="ECO:0007669"/>
    <property type="project" value="InterPro"/>
</dbReference>
<dbReference type="PANTHER" id="PTHR43776">
    <property type="entry name" value="TRANSPORT ATP-BINDING PROTEIN"/>
    <property type="match status" value="1"/>
</dbReference>
<evidence type="ECO:0000256" key="5">
    <source>
        <dbReference type="ARBA" id="ARBA00022840"/>
    </source>
</evidence>
<dbReference type="SMART" id="SM00382">
    <property type="entry name" value="AAA"/>
    <property type="match status" value="2"/>
</dbReference>
<dbReference type="PROSITE" id="PS00211">
    <property type="entry name" value="ABC_TRANSPORTER_1"/>
    <property type="match status" value="1"/>
</dbReference>
<dbReference type="NCBIfam" id="NF007739">
    <property type="entry name" value="PRK10419.1"/>
    <property type="match status" value="2"/>
</dbReference>
<evidence type="ECO:0000256" key="1">
    <source>
        <dbReference type="ARBA" id="ARBA00004417"/>
    </source>
</evidence>
<keyword evidence="3" id="KW-0813">Transport</keyword>
<dbReference type="EMBL" id="LVYV01000056">
    <property type="protein sequence ID" value="KZD20332.1"/>
    <property type="molecule type" value="Genomic_DNA"/>
</dbReference>
<sequence length="589" mass="63062">MTDKPYLVVPQPDDLLIDIEGLSIGFAGANGGAPIVRNFDLTIRRGECVALVGESGSGKSITARSLLNLSGDGAEVDADRFLIRGHDALRFRQSDWRRLRGTMTGLVMQDALVSLDPLRTIGQEVGEVLTEHRTLRGRHAVAARVIDVLRKVGIPDPEHRATQYAHQLSGGLRQRALIASAIAADPDLIIADEPTTSLDVTVQAQVLAVLAERVREGAGLLLISHDLAVVAGIADRVIVMRDGRIVDSGATADVLRRPRHPYTRQLLAAIPSADSKGHLLASARFDVASVEGDGAVGSVIVRERLPVRKSSDEALVLEVEGISKRYVQRRTAGREPSLPALDEVSFAVKAGEVVGIVGESGSGKSTCAKIVLGLLAPDEGEVRLLGQRWSGVAEAERRALRARLQYIPQDALSSFDPRYRVADVIAENLTGDARTKRDRIVALLEQVGLNAGHLGRYPRSLSGGQRQRVSIARALAAEPDIIVCDEPVSALDVSIQAQVLDLLSELQARLGTALLFISHDLGVVQHIADRVLVFHRGRIVESGPVDQVFSNPADDYTRALLSSIPAIESAFVRSSANAAIAGLSTARSV</sequence>
<evidence type="ECO:0000256" key="6">
    <source>
        <dbReference type="ARBA" id="ARBA00024722"/>
    </source>
</evidence>
<evidence type="ECO:0000256" key="2">
    <source>
        <dbReference type="ARBA" id="ARBA00005417"/>
    </source>
</evidence>
<reference evidence="8 9" key="1">
    <citation type="submission" date="2016-03" db="EMBL/GenBank/DDBJ databases">
        <title>Microsymbionts genomes from the relict species Vavilovia formosa (Stev.) Fed.</title>
        <authorList>
            <person name="Kopat V."/>
            <person name="Chirak E."/>
            <person name="Kimeklis A."/>
            <person name="Andronov E."/>
        </authorList>
    </citation>
    <scope>NUCLEOTIDE SEQUENCE [LARGE SCALE GENOMIC DNA]</scope>
    <source>
        <strain evidence="8 9">Vaf07</strain>
    </source>
</reference>
<organism evidence="8 9">
    <name type="scientific">Tardiphaga robiniae</name>
    <dbReference type="NCBI Taxonomy" id="943830"/>
    <lineage>
        <taxon>Bacteria</taxon>
        <taxon>Pseudomonadati</taxon>
        <taxon>Pseudomonadota</taxon>
        <taxon>Alphaproteobacteria</taxon>
        <taxon>Hyphomicrobiales</taxon>
        <taxon>Nitrobacteraceae</taxon>
        <taxon>Tardiphaga</taxon>
    </lineage>
</organism>
<dbReference type="InterPro" id="IPR017871">
    <property type="entry name" value="ABC_transporter-like_CS"/>
</dbReference>
<dbReference type="STRING" id="943830.A4A58_18995"/>
<feature type="domain" description="ABC transporter" evidence="7">
    <location>
        <begin position="19"/>
        <end position="267"/>
    </location>
</feature>
<dbReference type="GO" id="GO:0005886">
    <property type="term" value="C:plasma membrane"/>
    <property type="evidence" value="ECO:0007669"/>
    <property type="project" value="UniProtKB-SubCell"/>
</dbReference>
<keyword evidence="9" id="KW-1185">Reference proteome</keyword>
<dbReference type="NCBIfam" id="NF008453">
    <property type="entry name" value="PRK11308.1"/>
    <property type="match status" value="2"/>
</dbReference>
<dbReference type="GO" id="GO:0005524">
    <property type="term" value="F:ATP binding"/>
    <property type="evidence" value="ECO:0007669"/>
    <property type="project" value="UniProtKB-KW"/>
</dbReference>
<evidence type="ECO:0000256" key="4">
    <source>
        <dbReference type="ARBA" id="ARBA00022741"/>
    </source>
</evidence>
<dbReference type="InterPro" id="IPR003439">
    <property type="entry name" value="ABC_transporter-like_ATP-bd"/>
</dbReference>
<feature type="domain" description="ABC transporter" evidence="7">
    <location>
        <begin position="317"/>
        <end position="561"/>
    </location>
</feature>
<dbReference type="InterPro" id="IPR050319">
    <property type="entry name" value="ABC_transp_ATP-bind"/>
</dbReference>
<dbReference type="Pfam" id="PF08352">
    <property type="entry name" value="oligo_HPY"/>
    <property type="match status" value="2"/>
</dbReference>
<protein>
    <submittedName>
        <fullName evidence="8">ABC transporter ATP-binding protein</fullName>
    </submittedName>
</protein>
<gene>
    <name evidence="8" type="ORF">A4A58_18995</name>
</gene>
<accession>A0A161SK87</accession>
<evidence type="ECO:0000256" key="3">
    <source>
        <dbReference type="ARBA" id="ARBA00022448"/>
    </source>
</evidence>
<evidence type="ECO:0000313" key="9">
    <source>
        <dbReference type="Proteomes" id="UP000076574"/>
    </source>
</evidence>
<dbReference type="PROSITE" id="PS50893">
    <property type="entry name" value="ABC_TRANSPORTER_2"/>
    <property type="match status" value="2"/>
</dbReference>
<name>A0A161SK87_9BRAD</name>
<dbReference type="InterPro" id="IPR003593">
    <property type="entry name" value="AAA+_ATPase"/>
</dbReference>
<dbReference type="Gene3D" id="3.40.50.300">
    <property type="entry name" value="P-loop containing nucleotide triphosphate hydrolases"/>
    <property type="match status" value="2"/>
</dbReference>
<comment type="function">
    <text evidence="6">Involved in beta-(1--&gt;2)glucan export. Transmembrane domains (TMD) form a pore in the inner membrane and the ATP-binding domain (NBD) is responsible for energy generation.</text>
</comment>
<comment type="subcellular location">
    <subcellularLocation>
        <location evidence="1">Cell inner membrane</location>
        <topology evidence="1">Peripheral membrane protein</topology>
    </subcellularLocation>
</comment>
<proteinExistence type="inferred from homology"/>
<dbReference type="OrthoDB" id="9802264at2"/>
<comment type="caution">
    <text evidence="8">The sequence shown here is derived from an EMBL/GenBank/DDBJ whole genome shotgun (WGS) entry which is preliminary data.</text>
</comment>
<dbReference type="SUPFAM" id="SSF52540">
    <property type="entry name" value="P-loop containing nucleoside triphosphate hydrolases"/>
    <property type="match status" value="2"/>
</dbReference>
<dbReference type="Pfam" id="PF00005">
    <property type="entry name" value="ABC_tran"/>
    <property type="match status" value="2"/>
</dbReference>
<dbReference type="AlphaFoldDB" id="A0A161SK87"/>
<dbReference type="Proteomes" id="UP000076574">
    <property type="component" value="Unassembled WGS sequence"/>
</dbReference>